<accession>A0ABX2M147</accession>
<dbReference type="RefSeq" id="WP_175354640.1">
    <property type="nucleotide sequence ID" value="NZ_JABFMT010000008.1"/>
</dbReference>
<dbReference type="Proteomes" id="UP000536746">
    <property type="component" value="Unassembled WGS sequence"/>
</dbReference>
<gene>
    <name evidence="1" type="ORF">HNO84_10225</name>
</gene>
<comment type="caution">
    <text evidence="1">The sequence shown here is derived from an EMBL/GenBank/DDBJ whole genome shotgun (WGS) entry which is preliminary data.</text>
</comment>
<proteinExistence type="predicted"/>
<sequence>MSSPTITQYPPHAALEQAMIRTFEAMKKKAILLNDFHIIKADAWVAIWIFFVNDANLPKHSDVGILRELEMDFRERLIASKEDFSFQELPPINFEYDSKENIDKNYQGSYYLRMR</sequence>
<keyword evidence="2" id="KW-1185">Reference proteome</keyword>
<reference evidence="1 2" key="1">
    <citation type="journal article" date="2020" name="Front. Plant Sci.">
        <title>Isolation of Rhizosphere Bacteria That Improve Quality and Water Stress Tolerance in Greenhouse Ornamentals.</title>
        <authorList>
            <person name="Nordstedt N.P."/>
            <person name="Jones M.L."/>
        </authorList>
    </citation>
    <scope>NUCLEOTIDE SEQUENCE [LARGE SCALE GENOMIC DNA]</scope>
    <source>
        <strain evidence="1 2">C6C2</strain>
    </source>
</reference>
<organism evidence="1 2">
    <name type="scientific">Herbaspirillum robiniae</name>
    <dbReference type="NCBI Taxonomy" id="2014887"/>
    <lineage>
        <taxon>Bacteria</taxon>
        <taxon>Pseudomonadati</taxon>
        <taxon>Pseudomonadota</taxon>
        <taxon>Betaproteobacteria</taxon>
        <taxon>Burkholderiales</taxon>
        <taxon>Oxalobacteraceae</taxon>
        <taxon>Herbaspirillum</taxon>
    </lineage>
</organism>
<protein>
    <submittedName>
        <fullName evidence="1">Uncharacterized protein</fullName>
    </submittedName>
</protein>
<dbReference type="EMBL" id="JABFMT010000008">
    <property type="protein sequence ID" value="NUU01977.1"/>
    <property type="molecule type" value="Genomic_DNA"/>
</dbReference>
<evidence type="ECO:0000313" key="2">
    <source>
        <dbReference type="Proteomes" id="UP000536746"/>
    </source>
</evidence>
<evidence type="ECO:0000313" key="1">
    <source>
        <dbReference type="EMBL" id="NUU01977.1"/>
    </source>
</evidence>
<name>A0ABX2M147_9BURK</name>